<keyword evidence="2" id="KW-1185">Reference proteome</keyword>
<sequence length="235" mass="25824">MEKKIQELNQTVSSADEDTALQSSELSTFQEMYQALSTNNVASITASHIQTVSTIIDRWPSAQVFPVIDLLRLVLASSPSAFKSVETKQGIVQALLKTVQKDTAWESPLEKSRETNLLLILRTIANMFQPAVGKVPASWTTDVMVSLQAIPAAVWTKAHLLALATLLLKSSNANQDQEKHLALIEMETLYRALIAFGNVLGKATAGWLRLTSAVAKKTTEKRTQDLVHEVQSLIL</sequence>
<dbReference type="Proteomes" id="UP000789525">
    <property type="component" value="Unassembled WGS sequence"/>
</dbReference>
<name>A0ACA9MM69_9GLOM</name>
<proteinExistence type="predicted"/>
<evidence type="ECO:0000313" key="2">
    <source>
        <dbReference type="Proteomes" id="UP000789525"/>
    </source>
</evidence>
<evidence type="ECO:0000313" key="1">
    <source>
        <dbReference type="EMBL" id="CAG8586251.1"/>
    </source>
</evidence>
<dbReference type="EMBL" id="CAJVPT010012267">
    <property type="protein sequence ID" value="CAG8586251.1"/>
    <property type="molecule type" value="Genomic_DNA"/>
</dbReference>
<accession>A0ACA9MM69</accession>
<comment type="caution">
    <text evidence="1">The sequence shown here is derived from an EMBL/GenBank/DDBJ whole genome shotgun (WGS) entry which is preliminary data.</text>
</comment>
<organism evidence="1 2">
    <name type="scientific">Acaulospora colombiana</name>
    <dbReference type="NCBI Taxonomy" id="27376"/>
    <lineage>
        <taxon>Eukaryota</taxon>
        <taxon>Fungi</taxon>
        <taxon>Fungi incertae sedis</taxon>
        <taxon>Mucoromycota</taxon>
        <taxon>Glomeromycotina</taxon>
        <taxon>Glomeromycetes</taxon>
        <taxon>Diversisporales</taxon>
        <taxon>Acaulosporaceae</taxon>
        <taxon>Acaulospora</taxon>
    </lineage>
</organism>
<reference evidence="1" key="1">
    <citation type="submission" date="2021-06" db="EMBL/GenBank/DDBJ databases">
        <authorList>
            <person name="Kallberg Y."/>
            <person name="Tangrot J."/>
            <person name="Rosling A."/>
        </authorList>
    </citation>
    <scope>NUCLEOTIDE SEQUENCE</scope>
    <source>
        <strain evidence="1">CL356</strain>
    </source>
</reference>
<protein>
    <submittedName>
        <fullName evidence="1">5422_t:CDS:1</fullName>
    </submittedName>
</protein>
<gene>
    <name evidence="1" type="ORF">ACOLOM_LOCUS6155</name>
</gene>